<accession>A0ABN8N7B6</accession>
<dbReference type="Proteomes" id="UP001159405">
    <property type="component" value="Unassembled WGS sequence"/>
</dbReference>
<organism evidence="3 4">
    <name type="scientific">Porites lobata</name>
    <dbReference type="NCBI Taxonomy" id="104759"/>
    <lineage>
        <taxon>Eukaryota</taxon>
        <taxon>Metazoa</taxon>
        <taxon>Cnidaria</taxon>
        <taxon>Anthozoa</taxon>
        <taxon>Hexacorallia</taxon>
        <taxon>Scleractinia</taxon>
        <taxon>Fungiina</taxon>
        <taxon>Poritidae</taxon>
        <taxon>Porites</taxon>
    </lineage>
</organism>
<reference evidence="3 4" key="1">
    <citation type="submission" date="2022-05" db="EMBL/GenBank/DDBJ databases">
        <authorList>
            <consortium name="Genoscope - CEA"/>
            <person name="William W."/>
        </authorList>
    </citation>
    <scope>NUCLEOTIDE SEQUENCE [LARGE SCALE GENOMIC DNA]</scope>
</reference>
<name>A0ABN8N7B6_9CNID</name>
<feature type="region of interest" description="Disordered" evidence="1">
    <location>
        <begin position="115"/>
        <end position="146"/>
    </location>
</feature>
<evidence type="ECO:0000256" key="1">
    <source>
        <dbReference type="SAM" id="MobiDB-lite"/>
    </source>
</evidence>
<feature type="transmembrane region" description="Helical" evidence="2">
    <location>
        <begin position="187"/>
        <end position="209"/>
    </location>
</feature>
<keyword evidence="2" id="KW-0472">Membrane</keyword>
<proteinExistence type="predicted"/>
<evidence type="ECO:0000313" key="4">
    <source>
        <dbReference type="Proteomes" id="UP001159405"/>
    </source>
</evidence>
<dbReference type="EMBL" id="CALNXK010000012">
    <property type="protein sequence ID" value="CAH3044541.1"/>
    <property type="molecule type" value="Genomic_DNA"/>
</dbReference>
<keyword evidence="2" id="KW-1133">Transmembrane helix</keyword>
<gene>
    <name evidence="3" type="ORF">PLOB_00004747</name>
</gene>
<evidence type="ECO:0000256" key="2">
    <source>
        <dbReference type="SAM" id="Phobius"/>
    </source>
</evidence>
<evidence type="ECO:0000313" key="3">
    <source>
        <dbReference type="EMBL" id="CAH3044541.1"/>
    </source>
</evidence>
<feature type="compositionally biased region" description="Low complexity" evidence="1">
    <location>
        <begin position="157"/>
        <end position="170"/>
    </location>
</feature>
<protein>
    <submittedName>
        <fullName evidence="3">Uncharacterized protein</fullName>
    </submittedName>
</protein>
<comment type="caution">
    <text evidence="3">The sequence shown here is derived from an EMBL/GenBank/DDBJ whole genome shotgun (WGS) entry which is preliminary data.</text>
</comment>
<keyword evidence="2" id="KW-0812">Transmembrane</keyword>
<sequence length="235" mass="25976">MFFILGIHRGLENRKLKEFYIAINCSINHATNFHSRNNATVYVIQDNSADYCNHVIVFTTKYHRCTYSNYVSAYVIIYTTNYHRNNINCHNSSASSTAESITSSAAPTTTIETTTVATTASTSSESTTSSSTLSSTTETPTTTAAKTASSTILMTFSTPSGSDSSPSFTGKKNPESNEKFFSRNQEVILSASLVGFCLIVIVGVMLYLFKRRVLLRQKTLNIRLPGMMYDRVNIV</sequence>
<keyword evidence="4" id="KW-1185">Reference proteome</keyword>
<feature type="region of interest" description="Disordered" evidence="1">
    <location>
        <begin position="157"/>
        <end position="176"/>
    </location>
</feature>